<comment type="similarity">
    <text evidence="2 6">Belongs to the 4-toluene sulfonate uptake permease (TSUP) (TC 2.A.102) family.</text>
</comment>
<dbReference type="Pfam" id="PF01925">
    <property type="entry name" value="TauE"/>
    <property type="match status" value="1"/>
</dbReference>
<feature type="transmembrane region" description="Helical" evidence="6">
    <location>
        <begin position="117"/>
        <end position="134"/>
    </location>
</feature>
<evidence type="ECO:0000313" key="7">
    <source>
        <dbReference type="EMBL" id="RKD25655.1"/>
    </source>
</evidence>
<comment type="subcellular location">
    <subcellularLocation>
        <location evidence="6">Cell membrane</location>
        <topology evidence="6">Multi-pass membrane protein</topology>
    </subcellularLocation>
    <subcellularLocation>
        <location evidence="1">Membrane</location>
        <topology evidence="1">Multi-pass membrane protein</topology>
    </subcellularLocation>
</comment>
<dbReference type="RefSeq" id="WP_120188325.1">
    <property type="nucleotide sequence ID" value="NZ_MCHY01000006.1"/>
</dbReference>
<evidence type="ECO:0000256" key="5">
    <source>
        <dbReference type="ARBA" id="ARBA00023136"/>
    </source>
</evidence>
<keyword evidence="6" id="KW-1003">Cell membrane</keyword>
<evidence type="ECO:0000256" key="4">
    <source>
        <dbReference type="ARBA" id="ARBA00022989"/>
    </source>
</evidence>
<comment type="caution">
    <text evidence="7">The sequence shown here is derived from an EMBL/GenBank/DDBJ whole genome shotgun (WGS) entry which is preliminary data.</text>
</comment>
<dbReference type="AlphaFoldDB" id="A0A419SMZ9"/>
<keyword evidence="5 6" id="KW-0472">Membrane</keyword>
<dbReference type="InterPro" id="IPR051598">
    <property type="entry name" value="TSUP/Inactive_protease-like"/>
</dbReference>
<keyword evidence="8" id="KW-1185">Reference proteome</keyword>
<keyword evidence="3 6" id="KW-0812">Transmembrane</keyword>
<dbReference type="PANTHER" id="PTHR43701">
    <property type="entry name" value="MEMBRANE TRANSPORTER PROTEIN MJ0441-RELATED"/>
    <property type="match status" value="1"/>
</dbReference>
<evidence type="ECO:0000256" key="2">
    <source>
        <dbReference type="ARBA" id="ARBA00009142"/>
    </source>
</evidence>
<feature type="transmembrane region" description="Helical" evidence="6">
    <location>
        <begin position="188"/>
        <end position="207"/>
    </location>
</feature>
<feature type="transmembrane region" description="Helical" evidence="6">
    <location>
        <begin position="245"/>
        <end position="263"/>
    </location>
</feature>
<gene>
    <name evidence="7" type="ORF">BEP19_01555</name>
</gene>
<feature type="transmembrane region" description="Helical" evidence="6">
    <location>
        <begin position="6"/>
        <end position="35"/>
    </location>
</feature>
<evidence type="ECO:0000256" key="1">
    <source>
        <dbReference type="ARBA" id="ARBA00004141"/>
    </source>
</evidence>
<evidence type="ECO:0000256" key="6">
    <source>
        <dbReference type="RuleBase" id="RU363041"/>
    </source>
</evidence>
<dbReference type="InterPro" id="IPR002781">
    <property type="entry name" value="TM_pro_TauE-like"/>
</dbReference>
<feature type="transmembrane region" description="Helical" evidence="6">
    <location>
        <begin position="213"/>
        <end position="233"/>
    </location>
</feature>
<sequence>MTTLLYLALFGLGMIGAFFSGLLGIGGAIILYPLLLYVPDVLGVGSFTAQQVSSMSMFQVLFASLSGVISFRLQRKVNSSSPAAPLELVLYMGLSTLFGSLLGAVGSNFVSEQTIHLIYGGLATLAVILMLIPVKGVEEDADIKQLSFNKPLAVMSAFSIGIVSGIIGAGGAFMLIPIMVTVLRIPTRVTISASLAIVFISAIGGVIGKWTTGQIPVLATVFTVFGSVIGAPLGSFMSRKISVAALRYGLVSVVAFTAIKIWVDFFN</sequence>
<reference evidence="7 8" key="1">
    <citation type="submission" date="2016-08" db="EMBL/GenBank/DDBJ databases">
        <title>Novel Firmicute Genomes.</title>
        <authorList>
            <person name="Poppleton D.I."/>
            <person name="Gribaldo S."/>
        </authorList>
    </citation>
    <scope>NUCLEOTIDE SEQUENCE [LARGE SCALE GENOMIC DNA]</scope>
    <source>
        <strain evidence="7 8">RAOx-1</strain>
    </source>
</reference>
<accession>A0A419SMZ9</accession>
<dbReference type="EMBL" id="MCHY01000006">
    <property type="protein sequence ID" value="RKD25655.1"/>
    <property type="molecule type" value="Genomic_DNA"/>
</dbReference>
<organism evidence="7 8">
    <name type="scientific">Ammoniphilus oxalaticus</name>
    <dbReference type="NCBI Taxonomy" id="66863"/>
    <lineage>
        <taxon>Bacteria</taxon>
        <taxon>Bacillati</taxon>
        <taxon>Bacillota</taxon>
        <taxon>Bacilli</taxon>
        <taxon>Bacillales</taxon>
        <taxon>Paenibacillaceae</taxon>
        <taxon>Aneurinibacillus group</taxon>
        <taxon>Ammoniphilus</taxon>
    </lineage>
</organism>
<evidence type="ECO:0000256" key="3">
    <source>
        <dbReference type="ARBA" id="ARBA00022692"/>
    </source>
</evidence>
<dbReference type="GO" id="GO:0005886">
    <property type="term" value="C:plasma membrane"/>
    <property type="evidence" value="ECO:0007669"/>
    <property type="project" value="UniProtKB-SubCell"/>
</dbReference>
<feature type="transmembrane region" description="Helical" evidence="6">
    <location>
        <begin position="154"/>
        <end position="176"/>
    </location>
</feature>
<dbReference type="Proteomes" id="UP000284219">
    <property type="component" value="Unassembled WGS sequence"/>
</dbReference>
<proteinExistence type="inferred from homology"/>
<protein>
    <recommendedName>
        <fullName evidence="6">Probable membrane transporter protein</fullName>
    </recommendedName>
</protein>
<name>A0A419SMZ9_9BACL</name>
<feature type="transmembrane region" description="Helical" evidence="6">
    <location>
        <begin position="88"/>
        <end position="110"/>
    </location>
</feature>
<dbReference type="PANTHER" id="PTHR43701:SF13">
    <property type="entry name" value="MEMBRANE TRANSPORTER PROTEIN YRKJ-RELATED"/>
    <property type="match status" value="1"/>
</dbReference>
<evidence type="ECO:0000313" key="8">
    <source>
        <dbReference type="Proteomes" id="UP000284219"/>
    </source>
</evidence>
<keyword evidence="4 6" id="KW-1133">Transmembrane helix</keyword>
<dbReference type="OrthoDB" id="9792581at2"/>